<dbReference type="STRING" id="1754190.A0A1Y2A7X0"/>
<dbReference type="Proteomes" id="UP000193920">
    <property type="component" value="Unassembled WGS sequence"/>
</dbReference>
<comment type="caution">
    <text evidence="5">The sequence shown here is derived from an EMBL/GenBank/DDBJ whole genome shotgun (WGS) entry which is preliminary data.</text>
</comment>
<feature type="domain" description="CBM10" evidence="4">
    <location>
        <begin position="1"/>
        <end position="32"/>
    </location>
</feature>
<keyword evidence="6" id="KW-1185">Reference proteome</keyword>
<dbReference type="SUPFAM" id="SSF64571">
    <property type="entry name" value="Cellulose docking domain, dockering"/>
    <property type="match status" value="2"/>
</dbReference>
<accession>A0A1Y2A7X0</accession>
<proteinExistence type="predicted"/>
<evidence type="ECO:0000313" key="5">
    <source>
        <dbReference type="EMBL" id="ORY18430.1"/>
    </source>
</evidence>
<keyword evidence="1" id="KW-0732">Signal</keyword>
<feature type="domain" description="CBM10" evidence="4">
    <location>
        <begin position="43"/>
        <end position="68"/>
    </location>
</feature>
<keyword evidence="2" id="KW-0677">Repeat</keyword>
<dbReference type="GO" id="GO:0016787">
    <property type="term" value="F:hydrolase activity"/>
    <property type="evidence" value="ECO:0007669"/>
    <property type="project" value="UniProtKB-KW"/>
</dbReference>
<sequence>MKGYHCCKLCNISYSDDSGDWGVENNEWCGIPDSCKEKPVAETCTGSNDGYSCCKTCNVAYTDDQGDW</sequence>
<evidence type="ECO:0000256" key="2">
    <source>
        <dbReference type="ARBA" id="ARBA00022737"/>
    </source>
</evidence>
<protein>
    <recommendedName>
        <fullName evidence="4">CBM10 domain-containing protein</fullName>
    </recommendedName>
</protein>
<evidence type="ECO:0000256" key="1">
    <source>
        <dbReference type="ARBA" id="ARBA00022729"/>
    </source>
</evidence>
<evidence type="ECO:0000313" key="6">
    <source>
        <dbReference type="Proteomes" id="UP000193920"/>
    </source>
</evidence>
<name>A0A1Y2A7X0_9FUNG</name>
<dbReference type="EMBL" id="MCOG01000319">
    <property type="protein sequence ID" value="ORY18430.1"/>
    <property type="molecule type" value="Genomic_DNA"/>
</dbReference>
<evidence type="ECO:0000259" key="4">
    <source>
        <dbReference type="PROSITE" id="PS51763"/>
    </source>
</evidence>
<dbReference type="InterPro" id="IPR002883">
    <property type="entry name" value="CBM10/Dockerin_dom"/>
</dbReference>
<dbReference type="InterPro" id="IPR009034">
    <property type="entry name" value="Dockerin_dom_fun_sf"/>
</dbReference>
<dbReference type="PROSITE" id="PS51763">
    <property type="entry name" value="CBM10"/>
    <property type="match status" value="2"/>
</dbReference>
<dbReference type="Pfam" id="PF02013">
    <property type="entry name" value="CBM_10"/>
    <property type="match status" value="2"/>
</dbReference>
<evidence type="ECO:0000256" key="3">
    <source>
        <dbReference type="ARBA" id="ARBA00022801"/>
    </source>
</evidence>
<organism evidence="5 6">
    <name type="scientific">Neocallimastix californiae</name>
    <dbReference type="NCBI Taxonomy" id="1754190"/>
    <lineage>
        <taxon>Eukaryota</taxon>
        <taxon>Fungi</taxon>
        <taxon>Fungi incertae sedis</taxon>
        <taxon>Chytridiomycota</taxon>
        <taxon>Chytridiomycota incertae sedis</taxon>
        <taxon>Neocallimastigomycetes</taxon>
        <taxon>Neocallimastigales</taxon>
        <taxon>Neocallimastigaceae</taxon>
        <taxon>Neocallimastix</taxon>
    </lineage>
</organism>
<gene>
    <name evidence="5" type="ORF">LY90DRAFT_435599</name>
</gene>
<reference evidence="5 6" key="1">
    <citation type="submission" date="2016-08" db="EMBL/GenBank/DDBJ databases">
        <title>A Parts List for Fungal Cellulosomes Revealed by Comparative Genomics.</title>
        <authorList>
            <consortium name="DOE Joint Genome Institute"/>
            <person name="Haitjema C.H."/>
            <person name="Gilmore S.P."/>
            <person name="Henske J.K."/>
            <person name="Solomon K.V."/>
            <person name="De Groot R."/>
            <person name="Kuo A."/>
            <person name="Mondo S.J."/>
            <person name="Salamov A.A."/>
            <person name="Labutti K."/>
            <person name="Zhao Z."/>
            <person name="Chiniquy J."/>
            <person name="Barry K."/>
            <person name="Brewer H.M."/>
            <person name="Purvine S.O."/>
            <person name="Wright A.T."/>
            <person name="Boxma B."/>
            <person name="Van Alen T."/>
            <person name="Hackstein J.H."/>
            <person name="Baker S.E."/>
            <person name="Grigoriev I.V."/>
            <person name="O'Malley M.A."/>
        </authorList>
    </citation>
    <scope>NUCLEOTIDE SEQUENCE [LARGE SCALE GENOMIC DNA]</scope>
    <source>
        <strain evidence="5 6">G1</strain>
    </source>
</reference>
<dbReference type="Gene3D" id="3.90.1220.10">
    <property type="entry name" value="Cellulose docking domain, dockering"/>
    <property type="match status" value="2"/>
</dbReference>
<dbReference type="AlphaFoldDB" id="A0A1Y2A7X0"/>
<dbReference type="OrthoDB" id="10432790at2759"/>
<keyword evidence="3" id="KW-0378">Hydrolase</keyword>